<protein>
    <submittedName>
        <fullName evidence="3">Uncharacterized protein</fullName>
    </submittedName>
</protein>
<dbReference type="SUPFAM" id="SSF48452">
    <property type="entry name" value="TPR-like"/>
    <property type="match status" value="1"/>
</dbReference>
<dbReference type="Proteomes" id="UP000887574">
    <property type="component" value="Unplaced"/>
</dbReference>
<evidence type="ECO:0000313" key="2">
    <source>
        <dbReference type="Proteomes" id="UP000887574"/>
    </source>
</evidence>
<dbReference type="PANTHER" id="PTHR46512">
    <property type="entry name" value="PEPTIDYLPROLYL ISOMERASE"/>
    <property type="match status" value="1"/>
</dbReference>
<reference evidence="3" key="1">
    <citation type="submission" date="2022-11" db="UniProtKB">
        <authorList>
            <consortium name="WormBaseParasite"/>
        </authorList>
    </citation>
    <scope>IDENTIFICATION</scope>
</reference>
<feature type="region of interest" description="Disordered" evidence="1">
    <location>
        <begin position="40"/>
        <end position="87"/>
    </location>
</feature>
<dbReference type="InterPro" id="IPR050754">
    <property type="entry name" value="FKBP4/5/8-like"/>
</dbReference>
<proteinExistence type="predicted"/>
<evidence type="ECO:0000256" key="1">
    <source>
        <dbReference type="SAM" id="MobiDB-lite"/>
    </source>
</evidence>
<organism evidence="2 3">
    <name type="scientific">Ditylenchus dipsaci</name>
    <dbReference type="NCBI Taxonomy" id="166011"/>
    <lineage>
        <taxon>Eukaryota</taxon>
        <taxon>Metazoa</taxon>
        <taxon>Ecdysozoa</taxon>
        <taxon>Nematoda</taxon>
        <taxon>Chromadorea</taxon>
        <taxon>Rhabditida</taxon>
        <taxon>Tylenchina</taxon>
        <taxon>Tylenchomorpha</taxon>
        <taxon>Sphaerularioidea</taxon>
        <taxon>Anguinidae</taxon>
        <taxon>Anguininae</taxon>
        <taxon>Ditylenchus</taxon>
    </lineage>
</organism>
<sequence>MDTETLRLALDNSIELKDKANLAYKEQNYSHAALPVHFGDQGLHRAPRVPDANDENKEEADKTPKDDGPSTSSKAAQPEAPPTTPLDLMKQEGLDLLSKCYNNLAACIINGPSRKPEDYLRAVFYCDQVLTIDSENEKAVFRKGCAFKLAAKYEKAIAQFKKCSNNSQAVQLVEECRLLELEEDKKRNAEMRANFAKSGAFQKEASASNQA</sequence>
<name>A0A915DWD3_9BILA</name>
<dbReference type="Gene3D" id="1.25.40.10">
    <property type="entry name" value="Tetratricopeptide repeat domain"/>
    <property type="match status" value="1"/>
</dbReference>
<accession>A0A915DWD3</accession>
<dbReference type="WBParaSite" id="jg24364">
    <property type="protein sequence ID" value="jg24364"/>
    <property type="gene ID" value="jg24364"/>
</dbReference>
<dbReference type="InterPro" id="IPR011990">
    <property type="entry name" value="TPR-like_helical_dom_sf"/>
</dbReference>
<keyword evidence="2" id="KW-1185">Reference proteome</keyword>
<evidence type="ECO:0000313" key="3">
    <source>
        <dbReference type="WBParaSite" id="jg24364"/>
    </source>
</evidence>
<feature type="compositionally biased region" description="Basic and acidic residues" evidence="1">
    <location>
        <begin position="59"/>
        <end position="68"/>
    </location>
</feature>
<dbReference type="AlphaFoldDB" id="A0A915DWD3"/>